<gene>
    <name evidence="1" type="ORF">BECKFW1821B_GA0114236_11321</name>
</gene>
<protein>
    <submittedName>
        <fullName evidence="1">Uncharacterized protein</fullName>
    </submittedName>
</protein>
<name>A0A450TJJ4_9GAMM</name>
<dbReference type="AlphaFoldDB" id="A0A450TJJ4"/>
<organism evidence="1">
    <name type="scientific">Candidatus Kentrum sp. FW</name>
    <dbReference type="NCBI Taxonomy" id="2126338"/>
    <lineage>
        <taxon>Bacteria</taxon>
        <taxon>Pseudomonadati</taxon>
        <taxon>Pseudomonadota</taxon>
        <taxon>Gammaproteobacteria</taxon>
        <taxon>Candidatus Kentrum</taxon>
    </lineage>
</organism>
<sequence length="156" mass="17483">MENVAISLDIDTAAGLSVFLQTISKPENLDQVDVRKLPKNAKILIEFIKDKVLMDKLRNHAMRIISLQTEVANDVRSLSVEKLSPLKAEANELKKEIYKKHSDAARFLERFTEHHEAKEILSATDLSNSINGILPTMPTMFLFVLTIVVEVTVVAA</sequence>
<accession>A0A450TJJ4</accession>
<evidence type="ECO:0000313" key="1">
    <source>
        <dbReference type="EMBL" id="VFJ67548.1"/>
    </source>
</evidence>
<dbReference type="EMBL" id="CAADFD010000132">
    <property type="protein sequence ID" value="VFJ67548.1"/>
    <property type="molecule type" value="Genomic_DNA"/>
</dbReference>
<reference evidence="1" key="1">
    <citation type="submission" date="2019-02" db="EMBL/GenBank/DDBJ databases">
        <authorList>
            <person name="Gruber-Vodicka R. H."/>
            <person name="Seah K. B. B."/>
        </authorList>
    </citation>
    <scope>NUCLEOTIDE SEQUENCE</scope>
    <source>
        <strain evidence="1">BECK_BZ106</strain>
    </source>
</reference>
<proteinExistence type="predicted"/>